<dbReference type="Proteomes" id="UP001163223">
    <property type="component" value="Chromosome"/>
</dbReference>
<evidence type="ECO:0000313" key="2">
    <source>
        <dbReference type="Proteomes" id="UP001163223"/>
    </source>
</evidence>
<evidence type="ECO:0000313" key="1">
    <source>
        <dbReference type="EMBL" id="WAJ29941.1"/>
    </source>
</evidence>
<keyword evidence="2" id="KW-1185">Reference proteome</keyword>
<dbReference type="EMBL" id="CP113520">
    <property type="protein sequence ID" value="WAJ29941.1"/>
    <property type="molecule type" value="Genomic_DNA"/>
</dbReference>
<protein>
    <submittedName>
        <fullName evidence="1">Uncharacterized protein</fullName>
    </submittedName>
</protein>
<gene>
    <name evidence="1" type="ORF">OXU80_06935</name>
</gene>
<accession>A0ACD4NSV5</accession>
<sequence>MTSPLDQIPRLAALLAETGIDTLELAGPEGRVFLARNGAPAAPAHAPAEAAAGEPQGSAPGAVTVASPGIGAFRRAHPLHAQPLADEGTAVVAGQVLALLQVGALLQPVRAPSSGILAAVRREDGALTGHGDPLFDISP</sequence>
<organism evidence="1 2">
    <name type="scientific">Antarcticirhabdus aurantiaca</name>
    <dbReference type="NCBI Taxonomy" id="2606717"/>
    <lineage>
        <taxon>Bacteria</taxon>
        <taxon>Pseudomonadati</taxon>
        <taxon>Pseudomonadota</taxon>
        <taxon>Alphaproteobacteria</taxon>
        <taxon>Hyphomicrobiales</taxon>
        <taxon>Aurantimonadaceae</taxon>
        <taxon>Antarcticirhabdus</taxon>
    </lineage>
</organism>
<name>A0ACD4NSV5_9HYPH</name>
<reference evidence="1" key="1">
    <citation type="submission" date="2022-11" db="EMBL/GenBank/DDBJ databases">
        <title>beta-Carotene-producing bacterium, Jeongeuplla avenae sp. nov., alleviates the salt stress of Arabidopsis seedlings.</title>
        <authorList>
            <person name="Jiang L."/>
            <person name="Lee J."/>
        </authorList>
    </citation>
    <scope>NUCLEOTIDE SEQUENCE</scope>
    <source>
        <strain evidence="1">DY_R2A_6</strain>
    </source>
</reference>
<proteinExistence type="predicted"/>